<keyword evidence="2" id="KW-1185">Reference proteome</keyword>
<dbReference type="PATRIC" id="fig|28092.6.peg.3005"/>
<accession>A0A0F5K0R5</accession>
<gene>
    <name evidence="1" type="ORF">WM40_12770</name>
</gene>
<dbReference type="EMBL" id="LAQU01000012">
    <property type="protein sequence ID" value="KKB63137.1"/>
    <property type="molecule type" value="Genomic_DNA"/>
</dbReference>
<dbReference type="RefSeq" id="WP_024902988.1">
    <property type="nucleotide sequence ID" value="NZ_CADFGU010000002.1"/>
</dbReference>
<dbReference type="Proteomes" id="UP000033618">
    <property type="component" value="Unassembled WGS sequence"/>
</dbReference>
<name>A0A0F5K0R5_9BURK</name>
<sequence length="491" mass="54762">MAGPSHDTGRAPVDHRALANALVDYDSDSRDDVEPTLRALPNPIQHRENPYRENIEAGISPAGAHDSLLERLDVIPHVTERIANYLLAAPLPQRQAAELASLGGNGIGTSIAVLKEQRSNAMKQLRAAVAKMRDDQGRVVPAERDAAIAAFVDITTVIDGDKATAKAFFQKVIDAWIADGLLSSHAVAGLSDFLFFNRIPREEMDAALRLAAIECDTDSEPENDEEDEEQDYFALVGHSNWPEGYRRVLEDRNISMHDANRWFDWLCAPEDRRGRQSSRLEYQIWRNIVEREHDDALTLERLNDLDNTALPSHFGRALRTEWFETVLFDPVIAPYASSLIAIAERVLPEAYSLENVPFEWVRTGRRTPQFVADLLQQAAPLAKVSGIAPMQVETHHYLSISPLFDRLLLDNTISEHRAQWFLTHFRVIMAALEESKAEVGAQCIALLLSAQWSDSTVSQLLSNLVAIGETWVLGNTEKLQTALNALEINAA</sequence>
<reference evidence="1 2" key="1">
    <citation type="submission" date="2015-03" db="EMBL/GenBank/DDBJ databases">
        <title>Draft Genome Sequence of Burkholderia andropogonis type strain ICMP2807, isolated from Sorghum bicolor.</title>
        <authorList>
            <person name="Lopes-Santos L."/>
            <person name="Castro D.B."/>
            <person name="Ottoboni L.M."/>
            <person name="Park D."/>
            <person name="Weirc B.S."/>
            <person name="Destefano S.A."/>
        </authorList>
    </citation>
    <scope>NUCLEOTIDE SEQUENCE [LARGE SCALE GENOMIC DNA]</scope>
    <source>
        <strain evidence="1 2">ICMP2807</strain>
    </source>
</reference>
<evidence type="ECO:0000313" key="1">
    <source>
        <dbReference type="EMBL" id="KKB63137.1"/>
    </source>
</evidence>
<proteinExistence type="predicted"/>
<protein>
    <submittedName>
        <fullName evidence="1">Uncharacterized protein</fullName>
    </submittedName>
</protein>
<comment type="caution">
    <text evidence="1">The sequence shown here is derived from an EMBL/GenBank/DDBJ whole genome shotgun (WGS) entry which is preliminary data.</text>
</comment>
<evidence type="ECO:0000313" key="2">
    <source>
        <dbReference type="Proteomes" id="UP000033618"/>
    </source>
</evidence>
<dbReference type="AlphaFoldDB" id="A0A0F5K0R5"/>
<organism evidence="1 2">
    <name type="scientific">Robbsia andropogonis</name>
    <dbReference type="NCBI Taxonomy" id="28092"/>
    <lineage>
        <taxon>Bacteria</taxon>
        <taxon>Pseudomonadati</taxon>
        <taxon>Pseudomonadota</taxon>
        <taxon>Betaproteobacteria</taxon>
        <taxon>Burkholderiales</taxon>
        <taxon>Burkholderiaceae</taxon>
        <taxon>Robbsia</taxon>
    </lineage>
</organism>